<name>A0A8H5GVC4_9AGAR</name>
<evidence type="ECO:0000256" key="8">
    <source>
        <dbReference type="ARBA" id="ARBA00023316"/>
    </source>
</evidence>
<feature type="domain" description="GH16" evidence="11">
    <location>
        <begin position="216"/>
        <end position="590"/>
    </location>
</feature>
<keyword evidence="6 10" id="KW-0472">Membrane</keyword>
<evidence type="ECO:0000256" key="1">
    <source>
        <dbReference type="ARBA" id="ARBA00004606"/>
    </source>
</evidence>
<proteinExistence type="inferred from homology"/>
<keyword evidence="13" id="KW-1185">Reference proteome</keyword>
<dbReference type="AlphaFoldDB" id="A0A8H5GVC4"/>
<dbReference type="CDD" id="cd02180">
    <property type="entry name" value="GH16_fungal_KRE6_glucanase"/>
    <property type="match status" value="1"/>
</dbReference>
<feature type="compositionally biased region" description="Polar residues" evidence="9">
    <location>
        <begin position="63"/>
        <end position="74"/>
    </location>
</feature>
<evidence type="ECO:0000313" key="13">
    <source>
        <dbReference type="Proteomes" id="UP000559256"/>
    </source>
</evidence>
<protein>
    <recommendedName>
        <fullName evidence="11">GH16 domain-containing protein</fullName>
    </recommendedName>
</protein>
<dbReference type="PROSITE" id="PS51762">
    <property type="entry name" value="GH16_2"/>
    <property type="match status" value="1"/>
</dbReference>
<evidence type="ECO:0000259" key="11">
    <source>
        <dbReference type="PROSITE" id="PS51762"/>
    </source>
</evidence>
<evidence type="ECO:0000313" key="12">
    <source>
        <dbReference type="EMBL" id="KAF5371684.1"/>
    </source>
</evidence>
<comment type="similarity">
    <text evidence="2">Belongs to the SKN1/KRE6 family.</text>
</comment>
<keyword evidence="8" id="KW-0961">Cell wall biogenesis/degradation</keyword>
<evidence type="ECO:0000256" key="5">
    <source>
        <dbReference type="ARBA" id="ARBA00022989"/>
    </source>
</evidence>
<evidence type="ECO:0000256" key="3">
    <source>
        <dbReference type="ARBA" id="ARBA00022692"/>
    </source>
</evidence>
<reference evidence="12 13" key="1">
    <citation type="journal article" date="2020" name="ISME J.">
        <title>Uncovering the hidden diversity of litter-decomposition mechanisms in mushroom-forming fungi.</title>
        <authorList>
            <person name="Floudas D."/>
            <person name="Bentzer J."/>
            <person name="Ahren D."/>
            <person name="Johansson T."/>
            <person name="Persson P."/>
            <person name="Tunlid A."/>
        </authorList>
    </citation>
    <scope>NUCLEOTIDE SEQUENCE [LARGE SCALE GENOMIC DNA]</scope>
    <source>
        <strain evidence="12 13">CBS 291.85</strain>
    </source>
</reference>
<dbReference type="PANTHER" id="PTHR31361:SF1">
    <property type="entry name" value="BETA-GLUCAN SYNTHESIS-ASSOCIATED PROTEIN KRE6-RELATED"/>
    <property type="match status" value="1"/>
</dbReference>
<dbReference type="GO" id="GO:0031505">
    <property type="term" value="P:fungal-type cell wall organization"/>
    <property type="evidence" value="ECO:0007669"/>
    <property type="project" value="TreeGrafter"/>
</dbReference>
<dbReference type="GO" id="GO:0005886">
    <property type="term" value="C:plasma membrane"/>
    <property type="evidence" value="ECO:0007669"/>
    <property type="project" value="TreeGrafter"/>
</dbReference>
<dbReference type="InterPro" id="IPR005629">
    <property type="entry name" value="Skn1/Kre6/Sbg1"/>
</dbReference>
<dbReference type="GO" id="GO:0006078">
    <property type="term" value="P:(1-&gt;6)-beta-D-glucan biosynthetic process"/>
    <property type="evidence" value="ECO:0007669"/>
    <property type="project" value="TreeGrafter"/>
</dbReference>
<evidence type="ECO:0000256" key="10">
    <source>
        <dbReference type="SAM" id="Phobius"/>
    </source>
</evidence>
<keyword evidence="4" id="KW-0735">Signal-anchor</keyword>
<keyword evidence="7" id="KW-0325">Glycoprotein</keyword>
<dbReference type="PANTHER" id="PTHR31361">
    <property type="entry name" value="BETA-GLUCAN SYNTHESIS-ASSOCIATED PROTEIN KRE6-RELATED"/>
    <property type="match status" value="1"/>
</dbReference>
<feature type="region of interest" description="Disordered" evidence="9">
    <location>
        <begin position="114"/>
        <end position="142"/>
    </location>
</feature>
<feature type="transmembrane region" description="Helical" evidence="10">
    <location>
        <begin position="155"/>
        <end position="175"/>
    </location>
</feature>
<feature type="region of interest" description="Disordered" evidence="9">
    <location>
        <begin position="50"/>
        <end position="74"/>
    </location>
</feature>
<evidence type="ECO:0000256" key="6">
    <source>
        <dbReference type="ARBA" id="ARBA00023136"/>
    </source>
</evidence>
<dbReference type="Proteomes" id="UP000559256">
    <property type="component" value="Unassembled WGS sequence"/>
</dbReference>
<keyword evidence="5 10" id="KW-1133">Transmembrane helix</keyword>
<organism evidence="12 13">
    <name type="scientific">Tetrapyrgos nigripes</name>
    <dbReference type="NCBI Taxonomy" id="182062"/>
    <lineage>
        <taxon>Eukaryota</taxon>
        <taxon>Fungi</taxon>
        <taxon>Dikarya</taxon>
        <taxon>Basidiomycota</taxon>
        <taxon>Agaricomycotina</taxon>
        <taxon>Agaricomycetes</taxon>
        <taxon>Agaricomycetidae</taxon>
        <taxon>Agaricales</taxon>
        <taxon>Marasmiineae</taxon>
        <taxon>Marasmiaceae</taxon>
        <taxon>Tetrapyrgos</taxon>
    </lineage>
</organism>
<dbReference type="InterPro" id="IPR000757">
    <property type="entry name" value="Beta-glucanase-like"/>
</dbReference>
<keyword evidence="3 10" id="KW-0812">Transmembrane</keyword>
<dbReference type="SUPFAM" id="SSF49899">
    <property type="entry name" value="Concanavalin A-like lectins/glucanases"/>
    <property type="match status" value="1"/>
</dbReference>
<dbReference type="Pfam" id="PF03935">
    <property type="entry name" value="SKN1_KRE6_Sbg1"/>
    <property type="match status" value="1"/>
</dbReference>
<feature type="compositionally biased region" description="Basic and acidic residues" evidence="9">
    <location>
        <begin position="127"/>
        <end position="142"/>
    </location>
</feature>
<dbReference type="GO" id="GO:0015926">
    <property type="term" value="F:glucosidase activity"/>
    <property type="evidence" value="ECO:0007669"/>
    <property type="project" value="TreeGrafter"/>
</dbReference>
<sequence length="643" mass="70555">MPLSSGGERHQHQQGFHSFQISPHNFTTRLRNTSVVCKDVHTLSFAMSGAYPHHKPQRMPYSPNRSANNSGISSHGIYSSPYGSSLDKRGYTSSSTLVSTKTISEKFSLAADPAQWGLSPNSSEPDDFLHNPDPRRDRKNDNGDTIFSARGFSNLGCLLVLGTSLLGLFAGYPMAIHFTTKIMSKNGGYNLGGTNATGQVPYIGNFGLIDSDTPQDVYTITSYTDGSTKMKLVFSDEFNTDGRTFYPGDDPYWEAVSLHYWQTNNMEWYDPSAITTRNGALQISLSKEDPASNHNLSYRGGMMTTWNKFCFTSGMILASVTLPGASNVMGLWPAIWAMGNLGRAGYGASLDGMWPYTYDACDVGTLKNQTLNGLPATARTSGPGGGTLSYLPGQRLSRCTCTGESHPGPIHADGTYVGRSAPEIDVFEAQVNNGIGYVSQSAQWGPFNPSYEWFNTSDTLIIYDPTVTVLNEYKGGVYQQATSGISQTAQDCYQLTGGYFATYGFEYVAGYNDAYISWINDNKVAWTIKAGGMDADSRVEISARPVPQEPMYLLVNLGMSENFGTVDLQHMQFPTIMSVDWIRVYQDPHNINIGCDPKDFPTKAYIEEYLEAYTNPNLTTWTGSSNRGGFNQPLPKNSLIDDC</sequence>
<evidence type="ECO:0000256" key="9">
    <source>
        <dbReference type="SAM" id="MobiDB-lite"/>
    </source>
</evidence>
<dbReference type="FunFam" id="2.60.120.200:FF:000259">
    <property type="entry name" value="Chromosome 9, whole genome shotgun sequence"/>
    <property type="match status" value="1"/>
</dbReference>
<evidence type="ECO:0000256" key="7">
    <source>
        <dbReference type="ARBA" id="ARBA00023180"/>
    </source>
</evidence>
<accession>A0A8H5GVC4</accession>
<dbReference type="OrthoDB" id="412647at2759"/>
<dbReference type="Gene3D" id="2.60.120.200">
    <property type="match status" value="2"/>
</dbReference>
<evidence type="ECO:0000256" key="4">
    <source>
        <dbReference type="ARBA" id="ARBA00022968"/>
    </source>
</evidence>
<dbReference type="InterPro" id="IPR013320">
    <property type="entry name" value="ConA-like_dom_sf"/>
</dbReference>
<feature type="region of interest" description="Disordered" evidence="9">
    <location>
        <begin position="624"/>
        <end position="643"/>
    </location>
</feature>
<dbReference type="EMBL" id="JAACJM010000007">
    <property type="protein sequence ID" value="KAF5371684.1"/>
    <property type="molecule type" value="Genomic_DNA"/>
</dbReference>
<comment type="caution">
    <text evidence="12">The sequence shown here is derived from an EMBL/GenBank/DDBJ whole genome shotgun (WGS) entry which is preliminary data.</text>
</comment>
<gene>
    <name evidence="12" type="ORF">D9758_003399</name>
</gene>
<dbReference type="GO" id="GO:0005789">
    <property type="term" value="C:endoplasmic reticulum membrane"/>
    <property type="evidence" value="ECO:0007669"/>
    <property type="project" value="TreeGrafter"/>
</dbReference>
<comment type="subcellular location">
    <subcellularLocation>
        <location evidence="1">Membrane</location>
        <topology evidence="1">Single-pass type II membrane protein</topology>
    </subcellularLocation>
</comment>
<evidence type="ECO:0000256" key="2">
    <source>
        <dbReference type="ARBA" id="ARBA00010962"/>
    </source>
</evidence>